<accession>A0A178KNU0</accession>
<reference evidence="2 3" key="1">
    <citation type="submission" date="2016-03" db="EMBL/GenBank/DDBJ databases">
        <title>Photobacterium proteolyticum sp. nov. a protease producing bacterium isolated from ocean sediments of Laizhou Bay.</title>
        <authorList>
            <person name="Li Y."/>
        </authorList>
    </citation>
    <scope>NUCLEOTIDE SEQUENCE [LARGE SCALE GENOMIC DNA]</scope>
    <source>
        <strain evidence="2 3">R-40508</strain>
    </source>
</reference>
<proteinExistence type="predicted"/>
<evidence type="ECO:0000313" key="2">
    <source>
        <dbReference type="EMBL" id="OAN18232.1"/>
    </source>
</evidence>
<protein>
    <submittedName>
        <fullName evidence="2">Uncharacterized protein</fullName>
    </submittedName>
</protein>
<dbReference type="OrthoDB" id="6301450at2"/>
<keyword evidence="1" id="KW-1133">Transmembrane helix</keyword>
<dbReference type="EMBL" id="LVHF01000012">
    <property type="protein sequence ID" value="OAN18232.1"/>
    <property type="molecule type" value="Genomic_DNA"/>
</dbReference>
<organism evidence="2 3">
    <name type="scientific">Photobacterium jeanii</name>
    <dbReference type="NCBI Taxonomy" id="858640"/>
    <lineage>
        <taxon>Bacteria</taxon>
        <taxon>Pseudomonadati</taxon>
        <taxon>Pseudomonadota</taxon>
        <taxon>Gammaproteobacteria</taxon>
        <taxon>Vibrionales</taxon>
        <taxon>Vibrionaceae</taxon>
        <taxon>Photobacterium</taxon>
    </lineage>
</organism>
<dbReference type="Proteomes" id="UP000078503">
    <property type="component" value="Unassembled WGS sequence"/>
</dbReference>
<gene>
    <name evidence="2" type="ORF">A3K86_04865</name>
</gene>
<dbReference type="RefSeq" id="WP_068328481.1">
    <property type="nucleotide sequence ID" value="NZ_LVHF01000012.1"/>
</dbReference>
<feature type="transmembrane region" description="Helical" evidence="1">
    <location>
        <begin position="23"/>
        <end position="43"/>
    </location>
</feature>
<keyword evidence="3" id="KW-1185">Reference proteome</keyword>
<keyword evidence="1" id="KW-0812">Transmembrane</keyword>
<keyword evidence="1" id="KW-0472">Membrane</keyword>
<evidence type="ECO:0000256" key="1">
    <source>
        <dbReference type="SAM" id="Phobius"/>
    </source>
</evidence>
<sequence>MKYPVLSQSHFRALSLFHAVKSAWVYVCFIALSVISVSAHALYPTVVYQENFQGFTFSSSTTANISNEPLRFAGKGQTEVTISTCQQLKPQMPSEIADYEYSRYFRAVTTCAAIEKLAEAKPAVTRPMGQLLDMNWLESLPAKAIPYPKTDHINNALTIAHQLKFKQVKLSASNNYELITEHDRIYLTPLARADFTHDGNEDILLQTEWYPQDAFGKYVDLLIISKAHEKAMPVITWRLVKPDLTKQEQI</sequence>
<name>A0A178KNU0_9GAMM</name>
<dbReference type="AlphaFoldDB" id="A0A178KNU0"/>
<evidence type="ECO:0000313" key="3">
    <source>
        <dbReference type="Proteomes" id="UP000078503"/>
    </source>
</evidence>
<comment type="caution">
    <text evidence="2">The sequence shown here is derived from an EMBL/GenBank/DDBJ whole genome shotgun (WGS) entry which is preliminary data.</text>
</comment>